<dbReference type="Pfam" id="PF00582">
    <property type="entry name" value="Usp"/>
    <property type="match status" value="1"/>
</dbReference>
<feature type="domain" description="UspA" evidence="1">
    <location>
        <begin position="10"/>
        <end position="117"/>
    </location>
</feature>
<proteinExistence type="predicted"/>
<organism evidence="2 3">
    <name type="scientific">Kineosporia succinea</name>
    <dbReference type="NCBI Taxonomy" id="84632"/>
    <lineage>
        <taxon>Bacteria</taxon>
        <taxon>Bacillati</taxon>
        <taxon>Actinomycetota</taxon>
        <taxon>Actinomycetes</taxon>
        <taxon>Kineosporiales</taxon>
        <taxon>Kineosporiaceae</taxon>
        <taxon>Kineosporia</taxon>
    </lineage>
</organism>
<gene>
    <name evidence="2" type="ORF">J2S57_006329</name>
</gene>
<dbReference type="InterPro" id="IPR006016">
    <property type="entry name" value="UspA"/>
</dbReference>
<evidence type="ECO:0000313" key="3">
    <source>
        <dbReference type="Proteomes" id="UP001235712"/>
    </source>
</evidence>
<dbReference type="RefSeq" id="WP_307249646.1">
    <property type="nucleotide sequence ID" value="NZ_JAUSQZ010000001.1"/>
</dbReference>
<accession>A0ABT9PEI8</accession>
<evidence type="ECO:0000313" key="2">
    <source>
        <dbReference type="EMBL" id="MDP9830580.1"/>
    </source>
</evidence>
<sequence length="151" mass="16214">MSAEIGRRYRVVAGIDLSPSNVAIARRAALEARLREVPLVLVHALRVPPRAVGASRTPSPSPELLISSAQWLESIAEPLRSEPHSLQVSTRVIPGRADDVLIAESLTATLVVVGEDQCGVVAAEVNHRGCSPVLVVRPDPMPLVTTIQLRR</sequence>
<keyword evidence="3" id="KW-1185">Reference proteome</keyword>
<dbReference type="Gene3D" id="3.40.50.620">
    <property type="entry name" value="HUPs"/>
    <property type="match status" value="1"/>
</dbReference>
<protein>
    <submittedName>
        <fullName evidence="2">Nucleotide-binding universal stress UspA family protein</fullName>
    </submittedName>
</protein>
<evidence type="ECO:0000259" key="1">
    <source>
        <dbReference type="Pfam" id="PF00582"/>
    </source>
</evidence>
<comment type="caution">
    <text evidence="2">The sequence shown here is derived from an EMBL/GenBank/DDBJ whole genome shotgun (WGS) entry which is preliminary data.</text>
</comment>
<dbReference type="EMBL" id="JAUSQZ010000001">
    <property type="protein sequence ID" value="MDP9830580.1"/>
    <property type="molecule type" value="Genomic_DNA"/>
</dbReference>
<dbReference type="InterPro" id="IPR014729">
    <property type="entry name" value="Rossmann-like_a/b/a_fold"/>
</dbReference>
<dbReference type="SUPFAM" id="SSF52402">
    <property type="entry name" value="Adenine nucleotide alpha hydrolases-like"/>
    <property type="match status" value="1"/>
</dbReference>
<name>A0ABT9PEI8_9ACTN</name>
<reference evidence="2 3" key="1">
    <citation type="submission" date="2023-07" db="EMBL/GenBank/DDBJ databases">
        <title>Sequencing the genomes of 1000 actinobacteria strains.</title>
        <authorList>
            <person name="Klenk H.-P."/>
        </authorList>
    </citation>
    <scope>NUCLEOTIDE SEQUENCE [LARGE SCALE GENOMIC DNA]</scope>
    <source>
        <strain evidence="2 3">DSM 44388</strain>
    </source>
</reference>
<dbReference type="Proteomes" id="UP001235712">
    <property type="component" value="Unassembled WGS sequence"/>
</dbReference>